<feature type="compositionally biased region" description="Basic residues" evidence="1">
    <location>
        <begin position="273"/>
        <end position="285"/>
    </location>
</feature>
<sequence length="393" mass="44488">MKVHIYFLFLSFWTISGLNISHINESSTARTTVVKTTVSTGTKMDDFRKQLLGFIVGVMIIIFSITCFCLLYYNYMVEEVKPPRGLNKENMEAISSWVSKVSACQPDIITEDILETQPLLLNSDQKAEPPCQENLSMPNYTIKPDEPSSLEKPCIPSNPQNSVKCTNTDKSSMQCSVKTSNRQFDTKRSTKSSNPQRLRESSSLNKSYEKHSLKKSQKLAHTRKLSCSEMQALPPCVTIGKTSAALAIQACQPVSNNQLVSTKPPRRTPNQARRSHGQKKSMSTRKVVLRGKHSSLTFCKYYKEKCLTCNPEFLLKDLAGPKREHAGNPYVSKIVKPFPKSFYEAEYKYKCYEDSKSNENMKTCESEDSGTEIFIMCDRSHEDDDMAESISTY</sequence>
<gene>
    <name evidence="5" type="primary">CXHXorf66</name>
</gene>
<keyword evidence="4" id="KW-1185">Reference proteome</keyword>
<protein>
    <submittedName>
        <fullName evidence="5">Uncharacterized protein CXorf66 homolog</fullName>
    </submittedName>
</protein>
<organism evidence="4 5">
    <name type="scientific">Microtus ochrogaster</name>
    <name type="common">Prairie vole</name>
    <dbReference type="NCBI Taxonomy" id="79684"/>
    <lineage>
        <taxon>Eukaryota</taxon>
        <taxon>Metazoa</taxon>
        <taxon>Chordata</taxon>
        <taxon>Craniata</taxon>
        <taxon>Vertebrata</taxon>
        <taxon>Euteleostomi</taxon>
        <taxon>Mammalia</taxon>
        <taxon>Eutheria</taxon>
        <taxon>Euarchontoglires</taxon>
        <taxon>Glires</taxon>
        <taxon>Rodentia</taxon>
        <taxon>Myomorpha</taxon>
        <taxon>Muroidea</taxon>
        <taxon>Cricetidae</taxon>
        <taxon>Arvicolinae</taxon>
        <taxon>Microtus</taxon>
    </lineage>
</organism>
<dbReference type="PANTHER" id="PTHR37340">
    <property type="entry name" value="GENE 7073-RELATED"/>
    <property type="match status" value="1"/>
</dbReference>
<keyword evidence="3" id="KW-0732">Signal</keyword>
<name>A0ABM0L458_MICOH</name>
<feature type="chain" id="PRO_5045746212" evidence="3">
    <location>
        <begin position="18"/>
        <end position="393"/>
    </location>
</feature>
<dbReference type="GeneID" id="101987150"/>
<evidence type="ECO:0000313" key="5">
    <source>
        <dbReference type="RefSeq" id="XP_005358573.1"/>
    </source>
</evidence>
<keyword evidence="2" id="KW-0472">Membrane</keyword>
<reference evidence="5" key="1">
    <citation type="submission" date="2025-08" db="UniProtKB">
        <authorList>
            <consortium name="RefSeq"/>
        </authorList>
    </citation>
    <scope>IDENTIFICATION</scope>
</reference>
<feature type="compositionally biased region" description="Polar residues" evidence="1">
    <location>
        <begin position="157"/>
        <end position="183"/>
    </location>
</feature>
<proteinExistence type="predicted"/>
<evidence type="ECO:0000256" key="3">
    <source>
        <dbReference type="SAM" id="SignalP"/>
    </source>
</evidence>
<evidence type="ECO:0000256" key="2">
    <source>
        <dbReference type="SAM" id="Phobius"/>
    </source>
</evidence>
<dbReference type="RefSeq" id="XP_005358573.1">
    <property type="nucleotide sequence ID" value="XM_005358516.1"/>
</dbReference>
<evidence type="ECO:0000313" key="4">
    <source>
        <dbReference type="Proteomes" id="UP000694915"/>
    </source>
</evidence>
<feature type="compositionally biased region" description="Polar residues" evidence="1">
    <location>
        <begin position="191"/>
        <end position="206"/>
    </location>
</feature>
<feature type="transmembrane region" description="Helical" evidence="2">
    <location>
        <begin position="52"/>
        <end position="75"/>
    </location>
</feature>
<accession>A0ABM0L458</accession>
<dbReference type="InterPro" id="IPR038873">
    <property type="entry name" value="CXorf66"/>
</dbReference>
<dbReference type="PANTHER" id="PTHR37340:SF1">
    <property type="entry name" value="GENE 7073-RELATED"/>
    <property type="match status" value="1"/>
</dbReference>
<feature type="region of interest" description="Disordered" evidence="1">
    <location>
        <begin position="257"/>
        <end position="285"/>
    </location>
</feature>
<keyword evidence="2" id="KW-1133">Transmembrane helix</keyword>
<feature type="signal peptide" evidence="3">
    <location>
        <begin position="1"/>
        <end position="17"/>
    </location>
</feature>
<dbReference type="Proteomes" id="UP000694915">
    <property type="component" value="Chromosome X"/>
</dbReference>
<keyword evidence="2" id="KW-0812">Transmembrane</keyword>
<feature type="region of interest" description="Disordered" evidence="1">
    <location>
        <begin position="125"/>
        <end position="217"/>
    </location>
</feature>
<evidence type="ECO:0000256" key="1">
    <source>
        <dbReference type="SAM" id="MobiDB-lite"/>
    </source>
</evidence>